<gene>
    <name evidence="1" type="ORF">RI129_002443</name>
</gene>
<dbReference type="EMBL" id="JAVRBK010000002">
    <property type="protein sequence ID" value="KAK5647551.1"/>
    <property type="molecule type" value="Genomic_DNA"/>
</dbReference>
<accession>A0AAN7VLX5</accession>
<reference evidence="1 2" key="1">
    <citation type="journal article" date="2024" name="Insects">
        <title>An Improved Chromosome-Level Genome Assembly of the Firefly Pyrocoelia pectoralis.</title>
        <authorList>
            <person name="Fu X."/>
            <person name="Meyer-Rochow V.B."/>
            <person name="Ballantyne L."/>
            <person name="Zhu X."/>
        </authorList>
    </citation>
    <scope>NUCLEOTIDE SEQUENCE [LARGE SCALE GENOMIC DNA]</scope>
    <source>
        <strain evidence="1">XCY_ONT2</strain>
    </source>
</reference>
<dbReference type="InterPro" id="IPR046349">
    <property type="entry name" value="C1-like_sf"/>
</dbReference>
<organism evidence="1 2">
    <name type="scientific">Pyrocoelia pectoralis</name>
    <dbReference type="NCBI Taxonomy" id="417401"/>
    <lineage>
        <taxon>Eukaryota</taxon>
        <taxon>Metazoa</taxon>
        <taxon>Ecdysozoa</taxon>
        <taxon>Arthropoda</taxon>
        <taxon>Hexapoda</taxon>
        <taxon>Insecta</taxon>
        <taxon>Pterygota</taxon>
        <taxon>Neoptera</taxon>
        <taxon>Endopterygota</taxon>
        <taxon>Coleoptera</taxon>
        <taxon>Polyphaga</taxon>
        <taxon>Elateriformia</taxon>
        <taxon>Elateroidea</taxon>
        <taxon>Lampyridae</taxon>
        <taxon>Lampyrinae</taxon>
        <taxon>Pyrocoelia</taxon>
    </lineage>
</organism>
<name>A0AAN7VLX5_9COLE</name>
<sequence length="353" mass="39528">MADGTSDKSIAVIKTCKKCKNHAQSGLKCIKCETVSHVSCAKLLKNVIKIDDKFINCCEGVDNLNKMECNGSLQKSSFGESHILNLEISHLKELLLHKDQIIDNQRTAIVALQEQVRLLDIINNDRKISNIATCATSLSKGSKTIRQAPSSKTTNSNISETNKSEITLNSETDKSISIGKVNVVPIKVNKQSIDIKNTNDSGNLHSKCSMDEEKPITDNNTEFTVVSYKKRPNRVKNAPIVGELELAKDNSILKAIERVAYLHVFKLHPSTTTDEVIAYLRPSFPEVECEQLKSVHPEIYSSFKVTIKSENRENAMNPAIWPKGTCVNRFFHRKLCSKGCFAVTEKRQFKRHL</sequence>
<proteinExistence type="predicted"/>
<protein>
    <submittedName>
        <fullName evidence="1">Uncharacterized protein</fullName>
    </submittedName>
</protein>
<dbReference type="Proteomes" id="UP001329430">
    <property type="component" value="Chromosome 2"/>
</dbReference>
<dbReference type="SUPFAM" id="SSF57889">
    <property type="entry name" value="Cysteine-rich domain"/>
    <property type="match status" value="1"/>
</dbReference>
<evidence type="ECO:0000313" key="1">
    <source>
        <dbReference type="EMBL" id="KAK5647551.1"/>
    </source>
</evidence>
<keyword evidence="2" id="KW-1185">Reference proteome</keyword>
<evidence type="ECO:0000313" key="2">
    <source>
        <dbReference type="Proteomes" id="UP001329430"/>
    </source>
</evidence>
<comment type="caution">
    <text evidence="1">The sequence shown here is derived from an EMBL/GenBank/DDBJ whole genome shotgun (WGS) entry which is preliminary data.</text>
</comment>
<dbReference type="AlphaFoldDB" id="A0AAN7VLX5"/>